<evidence type="ECO:0000313" key="2">
    <source>
        <dbReference type="EMBL" id="MTH69406.1"/>
    </source>
</evidence>
<keyword evidence="3" id="KW-1185">Reference proteome</keyword>
<sequence length="715" mass="75048">MATVADIEPASLTITPGTSEQFTLTLRNEGDDVEAYRLTAIDDAADLIVIEPDTVLVHPGETGTAVATMQLAHSGTWAVGEMVVRFRVVPAGDPDDFLVLEAIATIQSFSDVAGVLTPPTLEGRRGASTRISITNSGNAHAEADLAVSAGNLELTIDRPRVALPAGSTQEVGLRVHARSVLWRGDPEQHDFTVTVTPEGQPSATLEGTFRQVPLLPGWTFVAAIVGAAVIGLGVFIGLAVLLWNGLTGIARPVATTEAATETPTSTPTAEPVSVVTALTSPADPDPAAGIVVATVAVDAADAPQDALVAVAVTWPDQLALASDSCVGWLDASTDDLREPDAPGLVRPGDQCLIDPGALRSQADLEFTVPPEGFTGTVSAKPSRLVSVDDTRVSEVDPGIDPSAAERVEITTDAPPYWMQVEAYRPDPDSSTRQYVMAVHRSLDANSDDAQFAFRISTPDFADPPNLFGAFLQNGAAACVTVEEDVCVVDFPVDVPPAEQGSGRWVGGSLETQWIFVPIQVPTGESAAGLVSLEAAGITEGDEELGANEAAELVPPATGPLVLGSDVFPVDVEFDPSTAANGDEVQATVELTAAIFDDRTAAEDGSRIVRVKFDWSDRIDLTEDPVGCAEYDAENRVCTLEEAAAGDELPDIELTFRVDDDATFDGTDHADLLAKASVLTYPPEDEDDLTGGADVPGGWPIRWDATEIQPLDFTFG</sequence>
<keyword evidence="1" id="KW-0472">Membrane</keyword>
<name>A0A6I3MDD2_9MICO</name>
<evidence type="ECO:0000256" key="1">
    <source>
        <dbReference type="SAM" id="Phobius"/>
    </source>
</evidence>
<gene>
    <name evidence="2" type="ORF">GJ743_13610</name>
</gene>
<accession>A0A6I3MDD2</accession>
<dbReference type="RefSeq" id="WP_155052463.1">
    <property type="nucleotide sequence ID" value="NZ_BAAAIB010000009.1"/>
</dbReference>
<comment type="caution">
    <text evidence="2">The sequence shown here is derived from an EMBL/GenBank/DDBJ whole genome shotgun (WGS) entry which is preliminary data.</text>
</comment>
<dbReference type="EMBL" id="WMLB01000027">
    <property type="protein sequence ID" value="MTH69406.1"/>
    <property type="molecule type" value="Genomic_DNA"/>
</dbReference>
<reference evidence="2 3" key="1">
    <citation type="submission" date="2019-11" db="EMBL/GenBank/DDBJ databases">
        <title>Agromyces kandeliae sp. nov., isolated from mangrove soil.</title>
        <authorList>
            <person name="Wang R."/>
        </authorList>
    </citation>
    <scope>NUCLEOTIDE SEQUENCE [LARGE SCALE GENOMIC DNA]</scope>
    <source>
        <strain evidence="2 3">JCM 11433</strain>
    </source>
</reference>
<feature type="transmembrane region" description="Helical" evidence="1">
    <location>
        <begin position="218"/>
        <end position="243"/>
    </location>
</feature>
<dbReference type="AlphaFoldDB" id="A0A6I3MDD2"/>
<evidence type="ECO:0000313" key="3">
    <source>
        <dbReference type="Proteomes" id="UP000433071"/>
    </source>
</evidence>
<keyword evidence="1" id="KW-1133">Transmembrane helix</keyword>
<protein>
    <submittedName>
        <fullName evidence="2">Uncharacterized protein</fullName>
    </submittedName>
</protein>
<proteinExistence type="predicted"/>
<keyword evidence="1" id="KW-0812">Transmembrane</keyword>
<dbReference type="Proteomes" id="UP000433071">
    <property type="component" value="Unassembled WGS sequence"/>
</dbReference>
<dbReference type="OrthoDB" id="3444343at2"/>
<organism evidence="2 3">
    <name type="scientific">Agromyces bracchium</name>
    <dbReference type="NCBI Taxonomy" id="88376"/>
    <lineage>
        <taxon>Bacteria</taxon>
        <taxon>Bacillati</taxon>
        <taxon>Actinomycetota</taxon>
        <taxon>Actinomycetes</taxon>
        <taxon>Micrococcales</taxon>
        <taxon>Microbacteriaceae</taxon>
        <taxon>Agromyces</taxon>
    </lineage>
</organism>